<evidence type="ECO:0000259" key="11">
    <source>
        <dbReference type="Pfam" id="PF23936"/>
    </source>
</evidence>
<comment type="similarity">
    <text evidence="3">Belongs to the ELP1/IKA1 family.</text>
</comment>
<evidence type="ECO:0000313" key="12">
    <source>
        <dbReference type="EMBL" id="ORY52502.1"/>
    </source>
</evidence>
<dbReference type="Pfam" id="PF23878">
    <property type="entry name" value="TPR_ELP1"/>
    <property type="match status" value="1"/>
</dbReference>
<feature type="domain" description="ELP1 first N-terminal beta-propeller" evidence="7">
    <location>
        <begin position="184"/>
        <end position="298"/>
    </location>
</feature>
<dbReference type="InterPro" id="IPR006849">
    <property type="entry name" value="Elp1"/>
</dbReference>
<feature type="compositionally biased region" description="Basic and acidic residues" evidence="6">
    <location>
        <begin position="1074"/>
        <end position="1083"/>
    </location>
</feature>
<evidence type="ECO:0000259" key="7">
    <source>
        <dbReference type="Pfam" id="PF04762"/>
    </source>
</evidence>
<comment type="pathway">
    <text evidence="2">tRNA modification; 5-methoxycarbonylmethyl-2-thiouridine-tRNA biosynthesis.</text>
</comment>
<dbReference type="PANTHER" id="PTHR12747:SF0">
    <property type="entry name" value="ELONGATOR COMPLEX PROTEIN 1"/>
    <property type="match status" value="1"/>
</dbReference>
<evidence type="ECO:0000256" key="5">
    <source>
        <dbReference type="ARBA" id="ARBA00022694"/>
    </source>
</evidence>
<evidence type="ECO:0000259" key="10">
    <source>
        <dbReference type="Pfam" id="PF23925"/>
    </source>
</evidence>
<dbReference type="AlphaFoldDB" id="A0A1Y2CZL6"/>
<dbReference type="Pfam" id="PF23936">
    <property type="entry name" value="HB_ELP1"/>
    <property type="match status" value="1"/>
</dbReference>
<dbReference type="EMBL" id="MCGO01000003">
    <property type="protein sequence ID" value="ORY52502.1"/>
    <property type="molecule type" value="Genomic_DNA"/>
</dbReference>
<dbReference type="STRING" id="329046.A0A1Y2CZL6"/>
<dbReference type="PIRSF" id="PIRSF017233">
    <property type="entry name" value="IKAP"/>
    <property type="match status" value="1"/>
</dbReference>
<dbReference type="GO" id="GO:0000049">
    <property type="term" value="F:tRNA binding"/>
    <property type="evidence" value="ECO:0007669"/>
    <property type="project" value="TreeGrafter"/>
</dbReference>
<feature type="domain" description="ELP1 N-terminal second beta-propeller" evidence="8">
    <location>
        <begin position="358"/>
        <end position="544"/>
    </location>
</feature>
<evidence type="ECO:0000256" key="2">
    <source>
        <dbReference type="ARBA" id="ARBA00005043"/>
    </source>
</evidence>
<evidence type="ECO:0000256" key="1">
    <source>
        <dbReference type="ARBA" id="ARBA00004496"/>
    </source>
</evidence>
<feature type="region of interest" description="Disordered" evidence="6">
    <location>
        <begin position="1053"/>
        <end position="1088"/>
    </location>
</feature>
<keyword evidence="5" id="KW-0819">tRNA processing</keyword>
<evidence type="ECO:0000313" key="13">
    <source>
        <dbReference type="Proteomes" id="UP000193642"/>
    </source>
</evidence>
<accession>A0A1Y2CZL6</accession>
<dbReference type="InterPro" id="IPR056166">
    <property type="entry name" value="TPR_ELP1"/>
</dbReference>
<evidence type="ECO:0000256" key="4">
    <source>
        <dbReference type="ARBA" id="ARBA00022490"/>
    </source>
</evidence>
<dbReference type="Pfam" id="PF23797">
    <property type="entry name" value="Beta-prop_ELP1_2nd"/>
    <property type="match status" value="1"/>
</dbReference>
<dbReference type="GO" id="GO:0033588">
    <property type="term" value="C:elongator holoenzyme complex"/>
    <property type="evidence" value="ECO:0007669"/>
    <property type="project" value="InterPro"/>
</dbReference>
<evidence type="ECO:0000259" key="9">
    <source>
        <dbReference type="Pfam" id="PF23878"/>
    </source>
</evidence>
<organism evidence="12 13">
    <name type="scientific">Rhizoclosmatium globosum</name>
    <dbReference type="NCBI Taxonomy" id="329046"/>
    <lineage>
        <taxon>Eukaryota</taxon>
        <taxon>Fungi</taxon>
        <taxon>Fungi incertae sedis</taxon>
        <taxon>Chytridiomycota</taxon>
        <taxon>Chytridiomycota incertae sedis</taxon>
        <taxon>Chytridiomycetes</taxon>
        <taxon>Chytridiales</taxon>
        <taxon>Chytriomycetaceae</taxon>
        <taxon>Rhizoclosmatium</taxon>
    </lineage>
</organism>
<feature type="domain" description="ELP1 alpha-solenoid" evidence="10">
    <location>
        <begin position="565"/>
        <end position="719"/>
    </location>
</feature>
<dbReference type="GO" id="GO:0005829">
    <property type="term" value="C:cytosol"/>
    <property type="evidence" value="ECO:0007669"/>
    <property type="project" value="TreeGrafter"/>
</dbReference>
<reference evidence="12 13" key="1">
    <citation type="submission" date="2016-07" db="EMBL/GenBank/DDBJ databases">
        <title>Pervasive Adenine N6-methylation of Active Genes in Fungi.</title>
        <authorList>
            <consortium name="DOE Joint Genome Institute"/>
            <person name="Mondo S.J."/>
            <person name="Dannebaum R.O."/>
            <person name="Kuo R.C."/>
            <person name="Labutti K."/>
            <person name="Haridas S."/>
            <person name="Kuo A."/>
            <person name="Salamov A."/>
            <person name="Ahrendt S.R."/>
            <person name="Lipzen A."/>
            <person name="Sullivan W."/>
            <person name="Andreopoulos W.B."/>
            <person name="Clum A."/>
            <person name="Lindquist E."/>
            <person name="Daum C."/>
            <person name="Ramamoorthy G.K."/>
            <person name="Gryganskyi A."/>
            <person name="Culley D."/>
            <person name="Magnuson J.K."/>
            <person name="James T.Y."/>
            <person name="O'Malley M.A."/>
            <person name="Stajich J.E."/>
            <person name="Spatafora J.W."/>
            <person name="Visel A."/>
            <person name="Grigoriev I.V."/>
        </authorList>
    </citation>
    <scope>NUCLEOTIDE SEQUENCE [LARGE SCALE GENOMIC DNA]</scope>
    <source>
        <strain evidence="12 13">JEL800</strain>
    </source>
</reference>
<comment type="caution">
    <text evidence="12">The sequence shown here is derived from an EMBL/GenBank/DDBJ whole genome shotgun (WGS) entry which is preliminary data.</text>
</comment>
<protein>
    <submittedName>
        <fullName evidence="12">IKI3-domain-containing protein</fullName>
    </submittedName>
</protein>
<dbReference type="OrthoDB" id="40048at2759"/>
<dbReference type="PANTHER" id="PTHR12747">
    <property type="entry name" value="ELONGATOR COMPLEX PROTEIN 1"/>
    <property type="match status" value="1"/>
</dbReference>
<gene>
    <name evidence="12" type="ORF">BCR33DRAFT_711799</name>
</gene>
<evidence type="ECO:0000259" key="8">
    <source>
        <dbReference type="Pfam" id="PF23797"/>
    </source>
</evidence>
<feature type="domain" description="ELP1 TPR" evidence="9">
    <location>
        <begin position="727"/>
        <end position="880"/>
    </location>
</feature>
<keyword evidence="4" id="KW-0963">Cytoplasm</keyword>
<dbReference type="Proteomes" id="UP000193642">
    <property type="component" value="Unassembled WGS sequence"/>
</dbReference>
<keyword evidence="13" id="KW-1185">Reference proteome</keyword>
<dbReference type="InterPro" id="IPR056164">
    <property type="entry name" value="Beta-prop_ELP1_1st"/>
</dbReference>
<dbReference type="GO" id="GO:0002926">
    <property type="term" value="P:tRNA wobble base 5-methoxycarbonylmethyl-2-thiouridinylation"/>
    <property type="evidence" value="ECO:0007669"/>
    <property type="project" value="TreeGrafter"/>
</dbReference>
<proteinExistence type="inferred from homology"/>
<dbReference type="Pfam" id="PF23925">
    <property type="entry name" value="A-sol_ELP1"/>
    <property type="match status" value="1"/>
</dbReference>
<dbReference type="UniPathway" id="UPA00988"/>
<sequence length="1099" mass="121114">MRSLIQTTCTTYQQGTALNTVHLSVDSDTSSLLLAGVSEGGDVSQFRLTRTSADETPVFPEATAATGLAAFHFLADRQKSVFAFKSGEIGTLDSEGRYDVVGNVDAGLAAMLWAPDAELGVFVALNGAVLLMTPDFDVVGEVDLFSEAHAEEQFVSVGWGKKETQFHGSLGKKAAKKRRKISFRRILHTYTRECTLHSVSEPIPLLHKVVSWRPAGNLIATVQTLPSKQLQIAFFETNGLRHGEFALRETESSASVVNLAWNSDSSILALWTMGNYYYYLKQELLSSAPIDSLLWDPEDSLHGTHLLVTPFRTTVSSAAVGEGDMVVALLSTGTLVLATEINSKTPVLKPIAHTVPIGVTYRQVAVLGSNTVLVVASSEDPTKSDYIVVQAEVVMTGKISVPGVDQLMRLNADLRSGVVLVEAVDGAVFQLESLDGASWTAEFLTQLPAPCPWIGSVEIGSDAESLQTVVIGLSDRNRLYVNARLISSEVTSFFIHDDHIIVTTLSHTARFIPLSGVEVEDDLNIPAVGTSVHDETLRRVERGSASSVLRWTNSTFRMLSFYAETPINMNLLVDHNPELFMKNVDLFVSQVKDPDYLNLFVSSLSETDVTTTMYIPSPPPSKTRAAYFKPSEKVNTLCATVRNSLAPLDTVTYVTTVLTTFAKQTPQDLESAMANTQILIFLANANLLYNVALGMYDFQLVVMVAHLVRREYLPFLTALKLLPKHRQYFKIDDHLARHASALSRCIPETVADANQVFSEELIPYMAQHDLFKHALVKYETHPQRLQQILRSYGATLLMAGDLTKSLVSYRGDVSLWRQCMSVAQAIGDEKQVLEVANEMAEGLFERHEYRDAATVYLEYSGEVVLGVRALLKACLWDEAVRVAHNTEVKDGFLPKMLVTFQKQRARLDIVRREHLEYQAKIESGEYDPLLTIGKSAISTGTSSKARRRQDRKRAAGREGGFYEEEFLVNSLHKAVEKSNSMRPAIYRLITALMSHSLIKESRTLQSTYTDMVPLLKAGCEGVFEKENIVIKGMGGKTFMVKIGSLPASMLPGASNASSANRGHNGANKITNEAEVERKRDPKYPDAPVFSTDSYGLDVL</sequence>
<dbReference type="InterPro" id="IPR056167">
    <property type="entry name" value="A-sol_ELP1"/>
</dbReference>
<feature type="domain" description="ELP1 first N-terminal beta-propeller" evidence="7">
    <location>
        <begin position="49"/>
        <end position="179"/>
    </location>
</feature>
<feature type="domain" description="ELP1 three-helical bundle" evidence="11">
    <location>
        <begin position="936"/>
        <end position="1016"/>
    </location>
</feature>
<dbReference type="InterPro" id="IPR056169">
    <property type="entry name" value="HB_ELP1"/>
</dbReference>
<dbReference type="Pfam" id="PF04762">
    <property type="entry name" value="Beta-prop_ELP1_1st"/>
    <property type="match status" value="2"/>
</dbReference>
<evidence type="ECO:0000256" key="3">
    <source>
        <dbReference type="ARBA" id="ARBA00006086"/>
    </source>
</evidence>
<dbReference type="InterPro" id="IPR056165">
    <property type="entry name" value="Beta-prop_ELP1_2nd"/>
</dbReference>
<comment type="subcellular location">
    <subcellularLocation>
        <location evidence="1">Cytoplasm</location>
    </subcellularLocation>
</comment>
<name>A0A1Y2CZL6_9FUNG</name>
<evidence type="ECO:0000256" key="6">
    <source>
        <dbReference type="SAM" id="MobiDB-lite"/>
    </source>
</evidence>